<dbReference type="GO" id="GO:0016301">
    <property type="term" value="F:kinase activity"/>
    <property type="evidence" value="ECO:0007669"/>
    <property type="project" value="UniProtKB-KW"/>
</dbReference>
<dbReference type="GO" id="GO:0005524">
    <property type="term" value="F:ATP binding"/>
    <property type="evidence" value="ECO:0007669"/>
    <property type="project" value="UniProtKB-KW"/>
</dbReference>
<name>A0A5J9TUG6_9POAL</name>
<evidence type="ECO:0000256" key="2">
    <source>
        <dbReference type="ARBA" id="ARBA00022741"/>
    </source>
</evidence>
<comment type="caution">
    <text evidence="6">The sequence shown here is derived from an EMBL/GenBank/DDBJ whole genome shotgun (WGS) entry which is preliminary data.</text>
</comment>
<evidence type="ECO:0000313" key="6">
    <source>
        <dbReference type="EMBL" id="TVU14817.1"/>
    </source>
</evidence>
<dbReference type="Proteomes" id="UP000324897">
    <property type="component" value="Unassembled WGS sequence"/>
</dbReference>
<dbReference type="Gene3D" id="1.10.510.10">
    <property type="entry name" value="Transferase(Phosphotransferase) domain 1"/>
    <property type="match status" value="1"/>
</dbReference>
<dbReference type="PANTHER" id="PTHR47973">
    <property type="entry name" value="CYSTEINE-RICH RECEPTOR-LIKE PROTEIN KINASE 3"/>
    <property type="match status" value="1"/>
</dbReference>
<organism evidence="6 7">
    <name type="scientific">Eragrostis curvula</name>
    <name type="common">weeping love grass</name>
    <dbReference type="NCBI Taxonomy" id="38414"/>
    <lineage>
        <taxon>Eukaryota</taxon>
        <taxon>Viridiplantae</taxon>
        <taxon>Streptophyta</taxon>
        <taxon>Embryophyta</taxon>
        <taxon>Tracheophyta</taxon>
        <taxon>Spermatophyta</taxon>
        <taxon>Magnoliopsida</taxon>
        <taxon>Liliopsida</taxon>
        <taxon>Poales</taxon>
        <taxon>Poaceae</taxon>
        <taxon>PACMAD clade</taxon>
        <taxon>Chloridoideae</taxon>
        <taxon>Eragrostideae</taxon>
        <taxon>Eragrostidinae</taxon>
        <taxon>Eragrostis</taxon>
    </lineage>
</organism>
<feature type="non-terminal residue" evidence="6">
    <location>
        <position position="1"/>
    </location>
</feature>
<feature type="signal peptide" evidence="5">
    <location>
        <begin position="1"/>
        <end position="29"/>
    </location>
</feature>
<gene>
    <name evidence="6" type="ORF">EJB05_38310</name>
</gene>
<evidence type="ECO:0000256" key="5">
    <source>
        <dbReference type="SAM" id="SignalP"/>
    </source>
</evidence>
<evidence type="ECO:0000256" key="4">
    <source>
        <dbReference type="ARBA" id="ARBA00022840"/>
    </source>
</evidence>
<dbReference type="EMBL" id="RWGY01000031">
    <property type="protein sequence ID" value="TVU14817.1"/>
    <property type="molecule type" value="Genomic_DNA"/>
</dbReference>
<evidence type="ECO:0000256" key="1">
    <source>
        <dbReference type="ARBA" id="ARBA00022679"/>
    </source>
</evidence>
<keyword evidence="5" id="KW-0732">Signal</keyword>
<dbReference type="InterPro" id="IPR052059">
    <property type="entry name" value="CR_Ser/Thr_kinase"/>
</dbReference>
<reference evidence="6 7" key="1">
    <citation type="journal article" date="2019" name="Sci. Rep.">
        <title>A high-quality genome of Eragrostis curvula grass provides insights into Poaceae evolution and supports new strategies to enhance forage quality.</title>
        <authorList>
            <person name="Carballo J."/>
            <person name="Santos B.A.C.M."/>
            <person name="Zappacosta D."/>
            <person name="Garbus I."/>
            <person name="Selva J.P."/>
            <person name="Gallo C.A."/>
            <person name="Diaz A."/>
            <person name="Albertini E."/>
            <person name="Caccamo M."/>
            <person name="Echenique V."/>
        </authorList>
    </citation>
    <scope>NUCLEOTIDE SEQUENCE [LARGE SCALE GENOMIC DNA]</scope>
    <source>
        <strain evidence="7">cv. Victoria</strain>
        <tissue evidence="6">Leaf</tissue>
    </source>
</reference>
<evidence type="ECO:0000256" key="3">
    <source>
        <dbReference type="ARBA" id="ARBA00022777"/>
    </source>
</evidence>
<feature type="chain" id="PRO_5023820985" evidence="5">
    <location>
        <begin position="30"/>
        <end position="197"/>
    </location>
</feature>
<keyword evidence="7" id="KW-1185">Reference proteome</keyword>
<keyword evidence="1" id="KW-0808">Transferase</keyword>
<proteinExistence type="predicted"/>
<protein>
    <submittedName>
        <fullName evidence="6">Uncharacterized protein</fullName>
    </submittedName>
</protein>
<keyword evidence="2" id="KW-0547">Nucleotide-binding</keyword>
<keyword evidence="3" id="KW-0418">Kinase</keyword>
<keyword evidence="4" id="KW-0067">ATP-binding</keyword>
<sequence>MTTSAAGCGRLPLILLSAAALALAPGSAAARVLLQTRETPPPRSPDLFYSGIGDTANAATTAVAGTLAQCRPDAPAGKCSRCLGVLRAAVLGGTACRAGGARSGVCLLRYDVWSQWNDGKVEEKLDRDHLGIVSEEQMQQALRCVHVALLCVQKAKSRRPAMEEVVNFLSNEMHLGGRSFCAWLPLAGRSWRDWIFR</sequence>
<evidence type="ECO:0000313" key="7">
    <source>
        <dbReference type="Proteomes" id="UP000324897"/>
    </source>
</evidence>
<dbReference type="Gramene" id="TVU14817">
    <property type="protein sequence ID" value="TVU14817"/>
    <property type="gene ID" value="EJB05_38310"/>
</dbReference>
<dbReference type="AlphaFoldDB" id="A0A5J9TUG6"/>
<accession>A0A5J9TUG6</accession>
<dbReference type="OrthoDB" id="626167at2759"/>